<proteinExistence type="predicted"/>
<organism evidence="1 2">
    <name type="scientific">Planctomyces bekefii</name>
    <dbReference type="NCBI Taxonomy" id="1653850"/>
    <lineage>
        <taxon>Bacteria</taxon>
        <taxon>Pseudomonadati</taxon>
        <taxon>Planctomycetota</taxon>
        <taxon>Planctomycetia</taxon>
        <taxon>Planctomycetales</taxon>
        <taxon>Planctomycetaceae</taxon>
        <taxon>Planctomyces</taxon>
    </lineage>
</organism>
<name>A0A5C6M789_9PLAN</name>
<evidence type="ECO:0000313" key="2">
    <source>
        <dbReference type="Proteomes" id="UP000321083"/>
    </source>
</evidence>
<protein>
    <submittedName>
        <fullName evidence="1">Uncharacterized protein</fullName>
    </submittedName>
</protein>
<gene>
    <name evidence="1" type="ORF">E3A20_06380</name>
</gene>
<dbReference type="EMBL" id="SRHE01000084">
    <property type="protein sequence ID" value="TWW10576.1"/>
    <property type="molecule type" value="Genomic_DNA"/>
</dbReference>
<accession>A0A5C6M789</accession>
<comment type="caution">
    <text evidence="1">The sequence shown here is derived from an EMBL/GenBank/DDBJ whole genome shotgun (WGS) entry which is preliminary data.</text>
</comment>
<evidence type="ECO:0000313" key="1">
    <source>
        <dbReference type="EMBL" id="TWW10576.1"/>
    </source>
</evidence>
<keyword evidence="2" id="KW-1185">Reference proteome</keyword>
<reference evidence="1 2" key="2">
    <citation type="submission" date="2019-08" db="EMBL/GenBank/DDBJ databases">
        <authorList>
            <person name="Henke P."/>
        </authorList>
    </citation>
    <scope>NUCLEOTIDE SEQUENCE [LARGE SCALE GENOMIC DNA]</scope>
    <source>
        <strain evidence="1">Phe10_nw2017</strain>
    </source>
</reference>
<reference evidence="1 2" key="1">
    <citation type="submission" date="2019-08" db="EMBL/GenBank/DDBJ databases">
        <title>100 year-old enigma solved: identification of Planctomyces bekefii, the type genus and species of the phylum Planctomycetes.</title>
        <authorList>
            <person name="Svetlana D.N."/>
            <person name="Overmann J."/>
        </authorList>
    </citation>
    <scope>NUCLEOTIDE SEQUENCE [LARGE SCALE GENOMIC DNA]</scope>
    <source>
        <strain evidence="1">Phe10_nw2017</strain>
    </source>
</reference>
<dbReference type="Proteomes" id="UP000321083">
    <property type="component" value="Unassembled WGS sequence"/>
</dbReference>
<dbReference type="AlphaFoldDB" id="A0A5C6M789"/>
<sequence>MQEWTPNSNYGSHAFGIFQEIDGRKQRDFNAFLARRDEILPWIQEYSPFHLVSAGDPPVYLNYSAPPAKGQIAKDLTHSANFGLLLQEKLDEFQVPCELVHPGAGNITHKTPQDYVADMLKR</sequence>